<keyword evidence="1" id="KW-0472">Membrane</keyword>
<gene>
    <name evidence="2" type="ORF">ABIA69_004738</name>
</gene>
<protein>
    <submittedName>
        <fullName evidence="2">Low affinity Fe/Cu permease</fullName>
    </submittedName>
</protein>
<keyword evidence="3" id="KW-1185">Reference proteome</keyword>
<dbReference type="Proteomes" id="UP001549363">
    <property type="component" value="Unassembled WGS sequence"/>
</dbReference>
<accession>A0ABV2PRC3</accession>
<feature type="transmembrane region" description="Helical" evidence="1">
    <location>
        <begin position="206"/>
        <end position="227"/>
    </location>
</feature>
<feature type="transmembrane region" description="Helical" evidence="1">
    <location>
        <begin position="54"/>
        <end position="76"/>
    </location>
</feature>
<sequence>MSLFENTSFETYLLSLIPVIIYVVKTTIDNYGITELEKLRLSNLKKFSISLLKYVAFSLVFLVFIYLVIIFAKIPFEFDDERAIYVLLAIYFITFIGAMFLFEKIISFIATILTFQYDYYIVDQNGDPLCKIIKLSSNNTLLVESDGIEEFLDVKENRRYKKIRRNNYLLSKMYNSKKMPYVLKGLPALCIVLVVSLFFTRTWFQFCLYLTLIFNVLISLVLTLNFLEYKRYIKEQEQEQESERDVENNIG</sequence>
<evidence type="ECO:0000256" key="1">
    <source>
        <dbReference type="SAM" id="Phobius"/>
    </source>
</evidence>
<evidence type="ECO:0000313" key="2">
    <source>
        <dbReference type="EMBL" id="MET4563518.1"/>
    </source>
</evidence>
<feature type="transmembrane region" description="Helical" evidence="1">
    <location>
        <begin position="82"/>
        <end position="102"/>
    </location>
</feature>
<feature type="transmembrane region" description="Helical" evidence="1">
    <location>
        <begin position="12"/>
        <end position="33"/>
    </location>
</feature>
<keyword evidence="1" id="KW-1133">Transmembrane helix</keyword>
<name>A0ABV2PRC3_9BACI</name>
<dbReference type="EMBL" id="JBEPSB010000046">
    <property type="protein sequence ID" value="MET4563518.1"/>
    <property type="molecule type" value="Genomic_DNA"/>
</dbReference>
<proteinExistence type="predicted"/>
<comment type="caution">
    <text evidence="2">The sequence shown here is derived from an EMBL/GenBank/DDBJ whole genome shotgun (WGS) entry which is preliminary data.</text>
</comment>
<dbReference type="RefSeq" id="WP_354473319.1">
    <property type="nucleotide sequence ID" value="NZ_JBEPSB010000046.1"/>
</dbReference>
<reference evidence="2 3" key="1">
    <citation type="submission" date="2024-06" db="EMBL/GenBank/DDBJ databases">
        <title>Sorghum-associated microbial communities from plants grown in Nebraska, USA.</title>
        <authorList>
            <person name="Schachtman D."/>
        </authorList>
    </citation>
    <scope>NUCLEOTIDE SEQUENCE [LARGE SCALE GENOMIC DNA]</scope>
    <source>
        <strain evidence="2 3">736</strain>
    </source>
</reference>
<organism evidence="2 3">
    <name type="scientific">Lysinibacillus parviboronicapiens</name>
    <dbReference type="NCBI Taxonomy" id="436516"/>
    <lineage>
        <taxon>Bacteria</taxon>
        <taxon>Bacillati</taxon>
        <taxon>Bacillota</taxon>
        <taxon>Bacilli</taxon>
        <taxon>Bacillales</taxon>
        <taxon>Bacillaceae</taxon>
        <taxon>Lysinibacillus</taxon>
    </lineage>
</organism>
<keyword evidence="1" id="KW-0812">Transmembrane</keyword>
<feature type="transmembrane region" description="Helical" evidence="1">
    <location>
        <begin position="181"/>
        <end position="200"/>
    </location>
</feature>
<evidence type="ECO:0000313" key="3">
    <source>
        <dbReference type="Proteomes" id="UP001549363"/>
    </source>
</evidence>